<dbReference type="InterPro" id="IPR050796">
    <property type="entry name" value="SCF_F-box_component"/>
</dbReference>
<evidence type="ECO:0000313" key="2">
    <source>
        <dbReference type="EnsemblPlants" id="AET7Gv20374000.6"/>
    </source>
</evidence>
<reference evidence="3" key="1">
    <citation type="journal article" date="2014" name="Science">
        <title>Ancient hybridizations among the ancestral genomes of bread wheat.</title>
        <authorList>
            <consortium name="International Wheat Genome Sequencing Consortium,"/>
            <person name="Marcussen T."/>
            <person name="Sandve S.R."/>
            <person name="Heier L."/>
            <person name="Spannagl M."/>
            <person name="Pfeifer M."/>
            <person name="Jakobsen K.S."/>
            <person name="Wulff B.B."/>
            <person name="Steuernagel B."/>
            <person name="Mayer K.F."/>
            <person name="Olsen O.A."/>
        </authorList>
    </citation>
    <scope>NUCLEOTIDE SEQUENCE [LARGE SCALE GENOMIC DNA]</scope>
    <source>
        <strain evidence="3">cv. AL8/78</strain>
    </source>
</reference>
<dbReference type="InterPro" id="IPR013187">
    <property type="entry name" value="F-box-assoc_dom_typ3"/>
</dbReference>
<evidence type="ECO:0000259" key="1">
    <source>
        <dbReference type="PROSITE" id="PS50181"/>
    </source>
</evidence>
<protein>
    <recommendedName>
        <fullName evidence="1">F-box domain-containing protein</fullName>
    </recommendedName>
</protein>
<dbReference type="EnsemblPlants" id="AET7Gv20374000.6">
    <property type="protein sequence ID" value="AET7Gv20374000.6"/>
    <property type="gene ID" value="AET7Gv20374000"/>
</dbReference>
<reference evidence="2" key="3">
    <citation type="journal article" date="2017" name="Nature">
        <title>Genome sequence of the progenitor of the wheat D genome Aegilops tauschii.</title>
        <authorList>
            <person name="Luo M.C."/>
            <person name="Gu Y.Q."/>
            <person name="Puiu D."/>
            <person name="Wang H."/>
            <person name="Twardziok S.O."/>
            <person name="Deal K.R."/>
            <person name="Huo N."/>
            <person name="Zhu T."/>
            <person name="Wang L."/>
            <person name="Wang Y."/>
            <person name="McGuire P.E."/>
            <person name="Liu S."/>
            <person name="Long H."/>
            <person name="Ramasamy R.K."/>
            <person name="Rodriguez J.C."/>
            <person name="Van S.L."/>
            <person name="Yuan L."/>
            <person name="Wang Z."/>
            <person name="Xia Z."/>
            <person name="Xiao L."/>
            <person name="Anderson O.D."/>
            <person name="Ouyang S."/>
            <person name="Liang Y."/>
            <person name="Zimin A.V."/>
            <person name="Pertea G."/>
            <person name="Qi P."/>
            <person name="Bennetzen J.L."/>
            <person name="Dai X."/>
            <person name="Dawson M.W."/>
            <person name="Muller H.G."/>
            <person name="Kugler K."/>
            <person name="Rivarola-Duarte L."/>
            <person name="Spannagl M."/>
            <person name="Mayer K.F.X."/>
            <person name="Lu F.H."/>
            <person name="Bevan M.W."/>
            <person name="Leroy P."/>
            <person name="Li P."/>
            <person name="You F.M."/>
            <person name="Sun Q."/>
            <person name="Liu Z."/>
            <person name="Lyons E."/>
            <person name="Wicker T."/>
            <person name="Salzberg S.L."/>
            <person name="Devos K.M."/>
            <person name="Dvorak J."/>
        </authorList>
    </citation>
    <scope>NUCLEOTIDE SEQUENCE [LARGE SCALE GENOMIC DNA]</scope>
    <source>
        <strain evidence="2">cv. AL8/78</strain>
    </source>
</reference>
<organism evidence="2 3">
    <name type="scientific">Aegilops tauschii subsp. strangulata</name>
    <name type="common">Goatgrass</name>
    <dbReference type="NCBI Taxonomy" id="200361"/>
    <lineage>
        <taxon>Eukaryota</taxon>
        <taxon>Viridiplantae</taxon>
        <taxon>Streptophyta</taxon>
        <taxon>Embryophyta</taxon>
        <taxon>Tracheophyta</taxon>
        <taxon>Spermatophyta</taxon>
        <taxon>Magnoliopsida</taxon>
        <taxon>Liliopsida</taxon>
        <taxon>Poales</taxon>
        <taxon>Poaceae</taxon>
        <taxon>BOP clade</taxon>
        <taxon>Pooideae</taxon>
        <taxon>Triticodae</taxon>
        <taxon>Triticeae</taxon>
        <taxon>Triticinae</taxon>
        <taxon>Aegilops</taxon>
    </lineage>
</organism>
<reference evidence="2" key="5">
    <citation type="journal article" date="2021" name="G3 (Bethesda)">
        <title>Aegilops tauschii genome assembly Aet v5.0 features greater sequence contiguity and improved annotation.</title>
        <authorList>
            <person name="Wang L."/>
            <person name="Zhu T."/>
            <person name="Rodriguez J.C."/>
            <person name="Deal K.R."/>
            <person name="Dubcovsky J."/>
            <person name="McGuire P.E."/>
            <person name="Lux T."/>
            <person name="Spannagl M."/>
            <person name="Mayer K.F.X."/>
            <person name="Baldrich P."/>
            <person name="Meyers B.C."/>
            <person name="Huo N."/>
            <person name="Gu Y.Q."/>
            <person name="Zhou H."/>
            <person name="Devos K.M."/>
            <person name="Bennetzen J.L."/>
            <person name="Unver T."/>
            <person name="Budak H."/>
            <person name="Gulick P.J."/>
            <person name="Galiba G."/>
            <person name="Kalapos B."/>
            <person name="Nelson D.R."/>
            <person name="Li P."/>
            <person name="You F.M."/>
            <person name="Luo M.C."/>
            <person name="Dvorak J."/>
        </authorList>
    </citation>
    <scope>NUCLEOTIDE SEQUENCE [LARGE SCALE GENOMIC DNA]</scope>
    <source>
        <strain evidence="2">cv. AL8/78</strain>
    </source>
</reference>
<dbReference type="PANTHER" id="PTHR31672:SF2">
    <property type="entry name" value="F-BOX DOMAIN-CONTAINING PROTEIN"/>
    <property type="match status" value="1"/>
</dbReference>
<dbReference type="PROSITE" id="PS50181">
    <property type="entry name" value="FBOX"/>
    <property type="match status" value="1"/>
</dbReference>
<reference evidence="2" key="4">
    <citation type="submission" date="2019-03" db="UniProtKB">
        <authorList>
            <consortium name="EnsemblPlants"/>
        </authorList>
    </citation>
    <scope>IDENTIFICATION</scope>
</reference>
<accession>A0A453QY88</accession>
<proteinExistence type="predicted"/>
<dbReference type="SUPFAM" id="SSF81383">
    <property type="entry name" value="F-box domain"/>
    <property type="match status" value="1"/>
</dbReference>
<dbReference type="Gene3D" id="1.20.1280.50">
    <property type="match status" value="1"/>
</dbReference>
<dbReference type="PANTHER" id="PTHR31672">
    <property type="entry name" value="BNACNNG10540D PROTEIN"/>
    <property type="match status" value="1"/>
</dbReference>
<dbReference type="Gramene" id="AET7Gv20374000.6">
    <property type="protein sequence ID" value="AET7Gv20374000.6"/>
    <property type="gene ID" value="AET7Gv20374000"/>
</dbReference>
<name>A0A453QY88_AEGTS</name>
<dbReference type="CDD" id="cd22157">
    <property type="entry name" value="F-box_AtFBW1-like"/>
    <property type="match status" value="1"/>
</dbReference>
<dbReference type="Proteomes" id="UP000015105">
    <property type="component" value="Chromosome 7D"/>
</dbReference>
<dbReference type="Pfam" id="PF08268">
    <property type="entry name" value="FBA_3"/>
    <property type="match status" value="1"/>
</dbReference>
<sequence>ADQLTASSLGTQIMCSRKREEDCLYHALISKREGNIAIAMPSSACNQRKKAAFSGGGSLPDEIIMEVLLRLPVKSILRFRAVCRSWAVFFSTEQFCNLHMATPKIAPLKLLFVSPTSRPGSTEVFSCSPSGPKDDLLFTLDSACGNSMQVVMPAPCHGLTLLFDAVAPAYYICNAATRAVTRLPPFRHSVRCTSTGLGFDAWTRKYKVVRLIKGSRHDNESVRCEVYTHGSGYGDCWRPPTGGIPFGLCRFAGAAVNNAAFFSLPPVFANGHLHWLVQPSLFSKKPRAAVISFSLAEETFSFVGPPPFWTSEMYSSTPLSASGPEFVPFCPGTLGEHLVQIDNQPCMVRDLRYNRNGGCILEIWKLPDRSSCAWSLNHRISLLGRVATDLRQPKVVRVIGSTCTSMSTKKILIATSMHKICDKFQKKVYTYDLNSESLETILSITEAHASLEGMNPSSRFSLFEESLAPVHETVEEIKLSTTLPPNRN</sequence>
<dbReference type="InterPro" id="IPR001810">
    <property type="entry name" value="F-box_dom"/>
</dbReference>
<dbReference type="SMART" id="SM00256">
    <property type="entry name" value="FBOX"/>
    <property type="match status" value="1"/>
</dbReference>
<dbReference type="InterPro" id="IPR017451">
    <property type="entry name" value="F-box-assoc_interact_dom"/>
</dbReference>
<dbReference type="Pfam" id="PF00646">
    <property type="entry name" value="F-box"/>
    <property type="match status" value="1"/>
</dbReference>
<dbReference type="InterPro" id="IPR036047">
    <property type="entry name" value="F-box-like_dom_sf"/>
</dbReference>
<reference evidence="3" key="2">
    <citation type="journal article" date="2017" name="Nat. Plants">
        <title>The Aegilops tauschii genome reveals multiple impacts of transposons.</title>
        <authorList>
            <person name="Zhao G."/>
            <person name="Zou C."/>
            <person name="Li K."/>
            <person name="Wang K."/>
            <person name="Li T."/>
            <person name="Gao L."/>
            <person name="Zhang X."/>
            <person name="Wang H."/>
            <person name="Yang Z."/>
            <person name="Liu X."/>
            <person name="Jiang W."/>
            <person name="Mao L."/>
            <person name="Kong X."/>
            <person name="Jiao Y."/>
            <person name="Jia J."/>
        </authorList>
    </citation>
    <scope>NUCLEOTIDE SEQUENCE [LARGE SCALE GENOMIC DNA]</scope>
    <source>
        <strain evidence="3">cv. AL8/78</strain>
    </source>
</reference>
<evidence type="ECO:0000313" key="3">
    <source>
        <dbReference type="Proteomes" id="UP000015105"/>
    </source>
</evidence>
<feature type="domain" description="F-box" evidence="1">
    <location>
        <begin position="53"/>
        <end position="98"/>
    </location>
</feature>
<dbReference type="AlphaFoldDB" id="A0A453QY88"/>
<keyword evidence="3" id="KW-1185">Reference proteome</keyword>
<dbReference type="NCBIfam" id="TIGR01640">
    <property type="entry name" value="F_box_assoc_1"/>
    <property type="match status" value="1"/>
</dbReference>